<dbReference type="PANTHER" id="PTHR43677">
    <property type="entry name" value="SHORT-CHAIN DEHYDROGENASE/REDUCTASE"/>
    <property type="match status" value="1"/>
</dbReference>
<gene>
    <name evidence="2" type="ORF">DI556_01040</name>
</gene>
<proteinExistence type="predicted"/>
<dbReference type="SMART" id="SM00829">
    <property type="entry name" value="PKS_ER"/>
    <property type="match status" value="1"/>
</dbReference>
<dbReference type="InterPro" id="IPR020843">
    <property type="entry name" value="ER"/>
</dbReference>
<dbReference type="Gene3D" id="3.90.180.10">
    <property type="entry name" value="Medium-chain alcohol dehydrogenases, catalytic domain"/>
    <property type="match status" value="1"/>
</dbReference>
<dbReference type="CDD" id="cd08241">
    <property type="entry name" value="QOR1"/>
    <property type="match status" value="1"/>
</dbReference>
<accession>A0A2W5NIH4</accession>
<dbReference type="InterPro" id="IPR036291">
    <property type="entry name" value="NAD(P)-bd_dom_sf"/>
</dbReference>
<evidence type="ECO:0000313" key="3">
    <source>
        <dbReference type="Proteomes" id="UP000249185"/>
    </source>
</evidence>
<dbReference type="InterPro" id="IPR013154">
    <property type="entry name" value="ADH-like_N"/>
</dbReference>
<dbReference type="Pfam" id="PF00107">
    <property type="entry name" value="ADH_zinc_N"/>
    <property type="match status" value="1"/>
</dbReference>
<evidence type="ECO:0000259" key="1">
    <source>
        <dbReference type="SMART" id="SM00829"/>
    </source>
</evidence>
<name>A0A2W5NIH4_RHOSU</name>
<evidence type="ECO:0000313" key="2">
    <source>
        <dbReference type="EMBL" id="PZQ52278.1"/>
    </source>
</evidence>
<reference evidence="2 3" key="1">
    <citation type="submission" date="2017-08" db="EMBL/GenBank/DDBJ databases">
        <title>Infants hospitalized years apart are colonized by the same room-sourced microbial strains.</title>
        <authorList>
            <person name="Brooks B."/>
            <person name="Olm M.R."/>
            <person name="Firek B.A."/>
            <person name="Baker R."/>
            <person name="Thomas B.C."/>
            <person name="Morowitz M.J."/>
            <person name="Banfield J.F."/>
        </authorList>
    </citation>
    <scope>NUCLEOTIDE SEQUENCE [LARGE SCALE GENOMIC DNA]</scope>
    <source>
        <strain evidence="2">S2_005_002_R2_34</strain>
    </source>
</reference>
<dbReference type="AlphaFoldDB" id="A0A2W5NIH4"/>
<dbReference type="InterPro" id="IPR011032">
    <property type="entry name" value="GroES-like_sf"/>
</dbReference>
<dbReference type="Gene3D" id="3.40.50.720">
    <property type="entry name" value="NAD(P)-binding Rossmann-like Domain"/>
    <property type="match status" value="1"/>
</dbReference>
<comment type="caution">
    <text evidence="2">The sequence shown here is derived from an EMBL/GenBank/DDBJ whole genome shotgun (WGS) entry which is preliminary data.</text>
</comment>
<dbReference type="EMBL" id="QFPW01000001">
    <property type="protein sequence ID" value="PZQ52278.1"/>
    <property type="molecule type" value="Genomic_DNA"/>
</dbReference>
<sequence length="331" mass="33972">MRAMRISALGEPLALVEAPRPEPGPGEVLLRIRACGVNFADTLMLAGKYQEKPPLPLTPGLEVAGEVVARGSGISAPALGARVAALPGSGGFADYLAVPADRCVAVPAAMPNIHVAGFLIAYGTSHLALAHLARLQPGERLAVLGAAGGVGLTAVEIGARMGAEVIAVARGAERLGIARAAGARHLIDADAPDLRDRLRALGGIDVLYDAVGGDLFEAAFRACRPFARILPIGFAGGGVPAIPANILLVKNQSVHGLYYGGLAAHRPGLVGASLEALLAWYERGWIAPHVSHVLPLEEANAALDLLRTRAATGKVVLEIAPYSAATRTGAQ</sequence>
<organism evidence="2 3">
    <name type="scientific">Rhodovulum sulfidophilum</name>
    <name type="common">Rhodobacter sulfidophilus</name>
    <dbReference type="NCBI Taxonomy" id="35806"/>
    <lineage>
        <taxon>Bacteria</taxon>
        <taxon>Pseudomonadati</taxon>
        <taxon>Pseudomonadota</taxon>
        <taxon>Alphaproteobacteria</taxon>
        <taxon>Rhodobacterales</taxon>
        <taxon>Paracoccaceae</taxon>
        <taxon>Rhodovulum</taxon>
    </lineage>
</organism>
<dbReference type="InterPro" id="IPR013149">
    <property type="entry name" value="ADH-like_C"/>
</dbReference>
<dbReference type="Proteomes" id="UP000249185">
    <property type="component" value="Unassembled WGS sequence"/>
</dbReference>
<feature type="domain" description="Enoyl reductase (ER)" evidence="1">
    <location>
        <begin position="10"/>
        <end position="317"/>
    </location>
</feature>
<protein>
    <submittedName>
        <fullName evidence="2">Zinc-binding dehydrogenase</fullName>
    </submittedName>
</protein>
<dbReference type="PANTHER" id="PTHR43677:SF4">
    <property type="entry name" value="QUINONE OXIDOREDUCTASE-LIKE PROTEIN 2"/>
    <property type="match status" value="1"/>
</dbReference>
<dbReference type="GO" id="GO:0016491">
    <property type="term" value="F:oxidoreductase activity"/>
    <property type="evidence" value="ECO:0007669"/>
    <property type="project" value="InterPro"/>
</dbReference>
<dbReference type="InterPro" id="IPR051397">
    <property type="entry name" value="Zn-ADH-like_protein"/>
</dbReference>
<dbReference type="Pfam" id="PF08240">
    <property type="entry name" value="ADH_N"/>
    <property type="match status" value="1"/>
</dbReference>
<dbReference type="SUPFAM" id="SSF51735">
    <property type="entry name" value="NAD(P)-binding Rossmann-fold domains"/>
    <property type="match status" value="1"/>
</dbReference>
<dbReference type="SUPFAM" id="SSF50129">
    <property type="entry name" value="GroES-like"/>
    <property type="match status" value="1"/>
</dbReference>